<evidence type="ECO:0000313" key="2">
    <source>
        <dbReference type="EMBL" id="KAG7657620.1"/>
    </source>
</evidence>
<protein>
    <submittedName>
        <fullName evidence="2">Uncharacterized protein</fullName>
    </submittedName>
</protein>
<organism evidence="2 3">
    <name type="scientific">Arabidopsis suecica</name>
    <name type="common">Swedish thale-cress</name>
    <name type="synonym">Cardaminopsis suecica</name>
    <dbReference type="NCBI Taxonomy" id="45249"/>
    <lineage>
        <taxon>Eukaryota</taxon>
        <taxon>Viridiplantae</taxon>
        <taxon>Streptophyta</taxon>
        <taxon>Embryophyta</taxon>
        <taxon>Tracheophyta</taxon>
        <taxon>Spermatophyta</taxon>
        <taxon>Magnoliopsida</taxon>
        <taxon>eudicotyledons</taxon>
        <taxon>Gunneridae</taxon>
        <taxon>Pentapetalae</taxon>
        <taxon>rosids</taxon>
        <taxon>malvids</taxon>
        <taxon>Brassicales</taxon>
        <taxon>Brassicaceae</taxon>
        <taxon>Camelineae</taxon>
        <taxon>Arabidopsis</taxon>
    </lineage>
</organism>
<name>A0A8T2HDX9_ARASU</name>
<dbReference type="AlphaFoldDB" id="A0A8T2HDX9"/>
<keyword evidence="3" id="KW-1185">Reference proteome</keyword>
<feature type="compositionally biased region" description="Basic and acidic residues" evidence="1">
    <location>
        <begin position="23"/>
        <end position="36"/>
    </location>
</feature>
<reference evidence="2 3" key="1">
    <citation type="submission" date="2020-12" db="EMBL/GenBank/DDBJ databases">
        <title>Concerted genomic and epigenomic changes stabilize Arabidopsis allopolyploids.</title>
        <authorList>
            <person name="Chen Z."/>
        </authorList>
    </citation>
    <scope>NUCLEOTIDE SEQUENCE [LARGE SCALE GENOMIC DNA]</scope>
    <source>
        <strain evidence="2">As9502</strain>
        <tissue evidence="2">Leaf</tissue>
    </source>
</reference>
<feature type="region of interest" description="Disordered" evidence="1">
    <location>
        <begin position="23"/>
        <end position="57"/>
    </location>
</feature>
<proteinExistence type="predicted"/>
<sequence>MTLYIKIFSGHEENLYRVERGHKISARAEENTDKTGTRPNPTAHARRKPSPAFHKNP</sequence>
<gene>
    <name evidence="2" type="ORF">ISN44_As01g046690</name>
</gene>
<dbReference type="EMBL" id="JAEFBJ010000001">
    <property type="protein sequence ID" value="KAG7657620.1"/>
    <property type="molecule type" value="Genomic_DNA"/>
</dbReference>
<dbReference type="Proteomes" id="UP000694251">
    <property type="component" value="Chromosome 1"/>
</dbReference>
<accession>A0A8T2HDX9</accession>
<evidence type="ECO:0000313" key="3">
    <source>
        <dbReference type="Proteomes" id="UP000694251"/>
    </source>
</evidence>
<evidence type="ECO:0000256" key="1">
    <source>
        <dbReference type="SAM" id="MobiDB-lite"/>
    </source>
</evidence>
<feature type="non-terminal residue" evidence="2">
    <location>
        <position position="57"/>
    </location>
</feature>
<comment type="caution">
    <text evidence="2">The sequence shown here is derived from an EMBL/GenBank/DDBJ whole genome shotgun (WGS) entry which is preliminary data.</text>
</comment>